<dbReference type="EMBL" id="NMUH01005225">
    <property type="protein sequence ID" value="MQM12188.1"/>
    <property type="molecule type" value="Genomic_DNA"/>
</dbReference>
<name>A0A843WZJ6_COLES</name>
<dbReference type="AlphaFoldDB" id="A0A843WZJ6"/>
<evidence type="ECO:0000313" key="2">
    <source>
        <dbReference type="Proteomes" id="UP000652761"/>
    </source>
</evidence>
<keyword evidence="2" id="KW-1185">Reference proteome</keyword>
<feature type="non-terminal residue" evidence="1">
    <location>
        <position position="1"/>
    </location>
</feature>
<sequence>FSSATSVLPFSKCRPIRLRPNQEKASTILNVFVRVVRLGGSAIRPKALTGEAQLGQGELLRGFSGRLEVLEVRGACSRREVVAWSGGNVKGSPVFAFFVMATTLGVAFLTRQRDVSHSSLEGDTLEGRDQMATKGSVATRLRQPYSSHCGGASALVTLMERIAHKVGIFYVVNVLSGLRVRGYETERLFLFCDSWSRFEPFEVCPGVGTVVTAVVACGVPEWWHSFGCGW</sequence>
<accession>A0A843WZJ6</accession>
<reference evidence="1" key="1">
    <citation type="submission" date="2017-07" db="EMBL/GenBank/DDBJ databases">
        <title>Taro Niue Genome Assembly and Annotation.</title>
        <authorList>
            <person name="Atibalentja N."/>
            <person name="Keating K."/>
            <person name="Fields C.J."/>
        </authorList>
    </citation>
    <scope>NUCLEOTIDE SEQUENCE</scope>
    <source>
        <strain evidence="1">Niue_2</strain>
        <tissue evidence="1">Leaf</tissue>
    </source>
</reference>
<evidence type="ECO:0000313" key="1">
    <source>
        <dbReference type="EMBL" id="MQM12188.1"/>
    </source>
</evidence>
<protein>
    <submittedName>
        <fullName evidence="1">Uncharacterized protein</fullName>
    </submittedName>
</protein>
<comment type="caution">
    <text evidence="1">The sequence shown here is derived from an EMBL/GenBank/DDBJ whole genome shotgun (WGS) entry which is preliminary data.</text>
</comment>
<gene>
    <name evidence="1" type="ORF">Taro_045099</name>
</gene>
<organism evidence="1 2">
    <name type="scientific">Colocasia esculenta</name>
    <name type="common">Wild taro</name>
    <name type="synonym">Arum esculentum</name>
    <dbReference type="NCBI Taxonomy" id="4460"/>
    <lineage>
        <taxon>Eukaryota</taxon>
        <taxon>Viridiplantae</taxon>
        <taxon>Streptophyta</taxon>
        <taxon>Embryophyta</taxon>
        <taxon>Tracheophyta</taxon>
        <taxon>Spermatophyta</taxon>
        <taxon>Magnoliopsida</taxon>
        <taxon>Liliopsida</taxon>
        <taxon>Araceae</taxon>
        <taxon>Aroideae</taxon>
        <taxon>Colocasieae</taxon>
        <taxon>Colocasia</taxon>
    </lineage>
</organism>
<proteinExistence type="predicted"/>
<dbReference type="Proteomes" id="UP000652761">
    <property type="component" value="Unassembled WGS sequence"/>
</dbReference>